<dbReference type="SUPFAM" id="SSF52151">
    <property type="entry name" value="FabD/lysophospholipase-like"/>
    <property type="match status" value="1"/>
</dbReference>
<dbReference type="InterPro" id="IPR016035">
    <property type="entry name" value="Acyl_Trfase/lysoPLipase"/>
</dbReference>
<sequence length="770" mass="84698">MTCDVAKTTATFWEAVASSPEVDEWVRLEEIIGISPSFRALPKPHLEALARTARLERMASDRLVARDGERADRFVLILKGEVDAFWGEGLREVFRSLGRGDVFGAGLILGEPHVYSYGTRRDTAVAVWDDDALLRAELAAPGLRPELAIRLSKDKRLRELDELVQHAPLFRNSTSALRQRLLAEATLLRFAAGTFLYRQGEPSEYGYLVVRGEVELTQHVAAGGARERTVLLERGVSFGEMDLLAKTARTESAEATYETEVLAIARTDLEALRRACGSVRRALGTRANATQANATQANGTQANGVHAYGAPPLPQDCILVAGHVPYSMRQVAALLPDAFAARGEKRAALLEIAPEGHPLAARDGVLALPDDPTRALRALDERTQRLGARYCILYTQMERAIDWLARPSWDAIIAERISSSVYFTSDPRRSFPLETPKLAPAQYVELRPQHRAGETNMVRDGAMRLLVDPAHGADLRYGALPSEGRRALQRLTRTIARQSVGLALGGGSAWCYAHVALLRAFHEEGIPIDILAGISVGSMVACAYASRGLEGLDNLVALRRESAFCFAFFPVTRRPLARFIAKNLLEHRYLQDMPLRVVTVATDIQTGRARIFRHGPAIDAMFASTACPAVFPPHILADGVRCVDGGVANNVPVNALVREGADFIVASNVIPSPCQLARETHAREATRIFSQLSPIRRAQDGFRAMLFMMREAGTRESRGAHITFNPSLEKFGIADYLEADKIVEHVRPELPPFIAQVKERYQAFCRSSHA</sequence>
<dbReference type="PROSITE" id="PS50042">
    <property type="entry name" value="CNMP_BINDING_3"/>
    <property type="match status" value="2"/>
</dbReference>
<feature type="active site" description="Nucleophile" evidence="5">
    <location>
        <position position="535"/>
    </location>
</feature>
<gene>
    <name evidence="8" type="ORF">LZC94_29590</name>
</gene>
<dbReference type="InterPro" id="IPR000595">
    <property type="entry name" value="cNMP-bd_dom"/>
</dbReference>
<feature type="short sequence motif" description="DGA/G" evidence="5">
    <location>
        <begin position="644"/>
        <end position="646"/>
    </location>
</feature>
<dbReference type="InterPro" id="IPR002641">
    <property type="entry name" value="PNPLA_dom"/>
</dbReference>
<evidence type="ECO:0000256" key="4">
    <source>
        <dbReference type="ARBA" id="ARBA00023098"/>
    </source>
</evidence>
<comment type="similarity">
    <text evidence="1">Belongs to the NTE family.</text>
</comment>
<dbReference type="PANTHER" id="PTHR14226:SF29">
    <property type="entry name" value="NEUROPATHY TARGET ESTERASE SWS"/>
    <property type="match status" value="1"/>
</dbReference>
<dbReference type="EMBL" id="CP089984">
    <property type="protein sequence ID" value="WXB11995.1"/>
    <property type="molecule type" value="Genomic_DNA"/>
</dbReference>
<evidence type="ECO:0000256" key="2">
    <source>
        <dbReference type="ARBA" id="ARBA00022801"/>
    </source>
</evidence>
<comment type="caution">
    <text evidence="5">Lacks conserved residue(s) required for the propagation of feature annotation.</text>
</comment>
<keyword evidence="9" id="KW-1185">Reference proteome</keyword>
<proteinExistence type="inferred from homology"/>
<reference evidence="8 9" key="1">
    <citation type="submission" date="2021-12" db="EMBL/GenBank/DDBJ databases">
        <title>Discovery of the Pendulisporaceae a myxobacterial family with distinct sporulation behavior and unique specialized metabolism.</title>
        <authorList>
            <person name="Garcia R."/>
            <person name="Popoff A."/>
            <person name="Bader C.D."/>
            <person name="Loehr J."/>
            <person name="Walesch S."/>
            <person name="Walt C."/>
            <person name="Boldt J."/>
            <person name="Bunk B."/>
            <person name="Haeckl F.J.F.P.J."/>
            <person name="Gunesch A.P."/>
            <person name="Birkelbach J."/>
            <person name="Nuebel U."/>
            <person name="Pietschmann T."/>
            <person name="Bach T."/>
            <person name="Mueller R."/>
        </authorList>
    </citation>
    <scope>NUCLEOTIDE SEQUENCE [LARGE SCALE GENOMIC DNA]</scope>
    <source>
        <strain evidence="8 9">MSr11954</strain>
    </source>
</reference>
<dbReference type="InterPro" id="IPR050301">
    <property type="entry name" value="NTE"/>
</dbReference>
<dbReference type="InterPro" id="IPR018490">
    <property type="entry name" value="cNMP-bd_dom_sf"/>
</dbReference>
<evidence type="ECO:0000256" key="1">
    <source>
        <dbReference type="ARBA" id="ARBA00006636"/>
    </source>
</evidence>
<dbReference type="SUPFAM" id="SSF51206">
    <property type="entry name" value="cAMP-binding domain-like"/>
    <property type="match status" value="2"/>
</dbReference>
<evidence type="ECO:0000259" key="6">
    <source>
        <dbReference type="PROSITE" id="PS50042"/>
    </source>
</evidence>
<dbReference type="Gene3D" id="3.40.1090.10">
    <property type="entry name" value="Cytosolic phospholipase A2 catalytic domain"/>
    <property type="match status" value="2"/>
</dbReference>
<feature type="active site" description="Proton acceptor" evidence="5">
    <location>
        <position position="644"/>
    </location>
</feature>
<evidence type="ECO:0000259" key="7">
    <source>
        <dbReference type="PROSITE" id="PS51635"/>
    </source>
</evidence>
<dbReference type="PROSITE" id="PS51635">
    <property type="entry name" value="PNPLA"/>
    <property type="match status" value="1"/>
</dbReference>
<feature type="domain" description="Cyclic nucleotide-binding" evidence="6">
    <location>
        <begin position="37"/>
        <end position="125"/>
    </location>
</feature>
<dbReference type="CDD" id="cd00038">
    <property type="entry name" value="CAP_ED"/>
    <property type="match status" value="2"/>
</dbReference>
<keyword evidence="3 5" id="KW-0442">Lipid degradation</keyword>
<feature type="domain" description="PNPLA" evidence="7">
    <location>
        <begin position="502"/>
        <end position="657"/>
    </location>
</feature>
<dbReference type="Pfam" id="PF00027">
    <property type="entry name" value="cNMP_binding"/>
    <property type="match status" value="2"/>
</dbReference>
<feature type="domain" description="Cyclic nucleotide-binding" evidence="6">
    <location>
        <begin position="169"/>
        <end position="281"/>
    </location>
</feature>
<dbReference type="RefSeq" id="WP_394821612.1">
    <property type="nucleotide sequence ID" value="NZ_CP089984.1"/>
</dbReference>
<keyword evidence="2 5" id="KW-0378">Hydrolase</keyword>
<dbReference type="Gene3D" id="2.60.120.10">
    <property type="entry name" value="Jelly Rolls"/>
    <property type="match status" value="2"/>
</dbReference>
<evidence type="ECO:0000256" key="3">
    <source>
        <dbReference type="ARBA" id="ARBA00022963"/>
    </source>
</evidence>
<accession>A0ABZ2LNT1</accession>
<dbReference type="Pfam" id="PF01734">
    <property type="entry name" value="Patatin"/>
    <property type="match status" value="1"/>
</dbReference>
<dbReference type="Proteomes" id="UP001370348">
    <property type="component" value="Chromosome"/>
</dbReference>
<dbReference type="SMART" id="SM00100">
    <property type="entry name" value="cNMP"/>
    <property type="match status" value="2"/>
</dbReference>
<name>A0ABZ2LNT1_9BACT</name>
<evidence type="ECO:0000313" key="9">
    <source>
        <dbReference type="Proteomes" id="UP001370348"/>
    </source>
</evidence>
<evidence type="ECO:0000256" key="5">
    <source>
        <dbReference type="PROSITE-ProRule" id="PRU01161"/>
    </source>
</evidence>
<keyword evidence="4 5" id="KW-0443">Lipid metabolism</keyword>
<dbReference type="InterPro" id="IPR014710">
    <property type="entry name" value="RmlC-like_jellyroll"/>
</dbReference>
<evidence type="ECO:0000313" key="8">
    <source>
        <dbReference type="EMBL" id="WXB11995.1"/>
    </source>
</evidence>
<protein>
    <submittedName>
        <fullName evidence="8">Patatin-like phospholipase domain-containing protein</fullName>
    </submittedName>
</protein>
<organism evidence="8 9">
    <name type="scientific">Pendulispora albinea</name>
    <dbReference type="NCBI Taxonomy" id="2741071"/>
    <lineage>
        <taxon>Bacteria</taxon>
        <taxon>Pseudomonadati</taxon>
        <taxon>Myxococcota</taxon>
        <taxon>Myxococcia</taxon>
        <taxon>Myxococcales</taxon>
        <taxon>Sorangiineae</taxon>
        <taxon>Pendulisporaceae</taxon>
        <taxon>Pendulispora</taxon>
    </lineage>
</organism>
<feature type="short sequence motif" description="GXSXG" evidence="5">
    <location>
        <begin position="533"/>
        <end position="537"/>
    </location>
</feature>
<dbReference type="PANTHER" id="PTHR14226">
    <property type="entry name" value="NEUROPATHY TARGET ESTERASE/SWISS CHEESE D.MELANOGASTER"/>
    <property type="match status" value="1"/>
</dbReference>